<dbReference type="InterPro" id="IPR014264">
    <property type="entry name" value="PEP-CTERM_resp_reg"/>
</dbReference>
<protein>
    <submittedName>
        <fullName evidence="11">PEP-CTERM-box response regulator transcription factor</fullName>
    </submittedName>
</protein>
<gene>
    <name evidence="11" type="primary">prsR</name>
    <name evidence="11" type="ORF">J4G78_03305</name>
</gene>
<dbReference type="InterPro" id="IPR025943">
    <property type="entry name" value="Sigma_54_int_dom_ATP-bd_2"/>
</dbReference>
<dbReference type="SUPFAM" id="SSF46689">
    <property type="entry name" value="Homeodomain-like"/>
    <property type="match status" value="1"/>
</dbReference>
<feature type="domain" description="Sigma-54 factor interaction" evidence="9">
    <location>
        <begin position="154"/>
        <end position="383"/>
    </location>
</feature>
<keyword evidence="8" id="KW-0597">Phosphoprotein</keyword>
<keyword evidence="12" id="KW-1185">Reference proteome</keyword>
<keyword evidence="3" id="KW-0902">Two-component regulatory system</keyword>
<dbReference type="PRINTS" id="PR01590">
    <property type="entry name" value="HTHFIS"/>
</dbReference>
<dbReference type="InterPro" id="IPR002197">
    <property type="entry name" value="HTH_Fis"/>
</dbReference>
<reference evidence="11 12" key="1">
    <citation type="submission" date="2021-03" db="EMBL/GenBank/DDBJ databases">
        <title>Complete genome of Parasphingorhabdus_sp.JHSY0214.</title>
        <authorList>
            <person name="Yoo J.H."/>
            <person name="Bae J.W."/>
        </authorList>
    </citation>
    <scope>NUCLEOTIDE SEQUENCE [LARGE SCALE GENOMIC DNA]</scope>
    <source>
        <strain evidence="11 12">JHSY0214</strain>
    </source>
</reference>
<organism evidence="11 12">
    <name type="scientific">Parasphingorhabdus cellanae</name>
    <dbReference type="NCBI Taxonomy" id="2806553"/>
    <lineage>
        <taxon>Bacteria</taxon>
        <taxon>Pseudomonadati</taxon>
        <taxon>Pseudomonadota</taxon>
        <taxon>Alphaproteobacteria</taxon>
        <taxon>Sphingomonadales</taxon>
        <taxon>Sphingomonadaceae</taxon>
        <taxon>Parasphingorhabdus</taxon>
    </lineage>
</organism>
<evidence type="ECO:0000256" key="1">
    <source>
        <dbReference type="ARBA" id="ARBA00022741"/>
    </source>
</evidence>
<keyword evidence="4" id="KW-0805">Transcription regulation</keyword>
<evidence type="ECO:0000256" key="6">
    <source>
        <dbReference type="ARBA" id="ARBA00023159"/>
    </source>
</evidence>
<dbReference type="InterPro" id="IPR009057">
    <property type="entry name" value="Homeodomain-like_sf"/>
</dbReference>
<accession>A0ABX7T762</accession>
<dbReference type="Proteomes" id="UP000663923">
    <property type="component" value="Chromosome"/>
</dbReference>
<evidence type="ECO:0000256" key="7">
    <source>
        <dbReference type="ARBA" id="ARBA00023163"/>
    </source>
</evidence>
<dbReference type="InterPro" id="IPR003593">
    <property type="entry name" value="AAA+_ATPase"/>
</dbReference>
<dbReference type="Pfam" id="PF00072">
    <property type="entry name" value="Response_reg"/>
    <property type="match status" value="1"/>
</dbReference>
<dbReference type="RefSeq" id="WP_207988461.1">
    <property type="nucleotide sequence ID" value="NZ_CP071794.1"/>
</dbReference>
<feature type="modified residue" description="4-aspartylphosphate" evidence="8">
    <location>
        <position position="58"/>
    </location>
</feature>
<proteinExistence type="predicted"/>
<dbReference type="PROSITE" id="PS00688">
    <property type="entry name" value="SIGMA54_INTERACT_3"/>
    <property type="match status" value="1"/>
</dbReference>
<evidence type="ECO:0000256" key="2">
    <source>
        <dbReference type="ARBA" id="ARBA00022840"/>
    </source>
</evidence>
<dbReference type="EMBL" id="CP071794">
    <property type="protein sequence ID" value="QTD56632.1"/>
    <property type="molecule type" value="Genomic_DNA"/>
</dbReference>
<dbReference type="InterPro" id="IPR025944">
    <property type="entry name" value="Sigma_54_int_dom_CS"/>
</dbReference>
<dbReference type="InterPro" id="IPR011006">
    <property type="entry name" value="CheY-like_superfamily"/>
</dbReference>
<evidence type="ECO:0000259" key="10">
    <source>
        <dbReference type="PROSITE" id="PS50110"/>
    </source>
</evidence>
<feature type="domain" description="Response regulatory" evidence="10">
    <location>
        <begin position="11"/>
        <end position="128"/>
    </location>
</feature>
<dbReference type="PROSITE" id="PS00676">
    <property type="entry name" value="SIGMA54_INTERACT_2"/>
    <property type="match status" value="1"/>
</dbReference>
<dbReference type="Pfam" id="PF00158">
    <property type="entry name" value="Sigma54_activat"/>
    <property type="match status" value="1"/>
</dbReference>
<evidence type="ECO:0000256" key="4">
    <source>
        <dbReference type="ARBA" id="ARBA00023015"/>
    </source>
</evidence>
<keyword evidence="6" id="KW-0010">Activator</keyword>
<dbReference type="SMART" id="SM00382">
    <property type="entry name" value="AAA"/>
    <property type="match status" value="1"/>
</dbReference>
<dbReference type="Pfam" id="PF02954">
    <property type="entry name" value="HTH_8"/>
    <property type="match status" value="1"/>
</dbReference>
<keyword evidence="5" id="KW-0238">DNA-binding</keyword>
<evidence type="ECO:0000313" key="11">
    <source>
        <dbReference type="EMBL" id="QTD56632.1"/>
    </source>
</evidence>
<evidence type="ECO:0000256" key="5">
    <source>
        <dbReference type="ARBA" id="ARBA00023125"/>
    </source>
</evidence>
<dbReference type="Gene3D" id="1.10.8.60">
    <property type="match status" value="1"/>
</dbReference>
<sequence>MAGKTDQPLKKLLIVEDDPGLQKQLKWAYEDFEVILAGDRETAINMLRAEEPDVVTLDLGLPPDPDGTTEGFATMDAILSLKPDTKIIVASGHGEKDSALRAIASGAWDFYQKPVDIDELGLIVRRAFHVRKLELENTVLSAKQDDSHRVLGQIITGAPEMLKVAEMIERVSNTNASVMLLGASGTGKELLARGLHDSSDRREQAFVAINCAAIPENLLESELFGHEKGAFTGAIKTTEGKIEQANGGTLFLDEVGDIPLPLQVKLLRFIQERVIERIGGRKAIAVDTRIVCATHQNLDEMIADNSFREDLYYRLAEIVIKIPALSERSGDASLLARHFQKKFADEINPAVKGIAPDALAALEAWKWPGNVRELENRIKRAVIMADGKLIAAADLDLESGEDDPVDLLNLKAAREAADRAAIIRAISQTDGNISNAAKLLGISRPTLYDLLKQYNLQQAS</sequence>
<evidence type="ECO:0000256" key="3">
    <source>
        <dbReference type="ARBA" id="ARBA00023012"/>
    </source>
</evidence>
<dbReference type="SMART" id="SM00448">
    <property type="entry name" value="REC"/>
    <property type="match status" value="1"/>
</dbReference>
<dbReference type="Pfam" id="PF25601">
    <property type="entry name" value="AAA_lid_14"/>
    <property type="match status" value="1"/>
</dbReference>
<keyword evidence="7" id="KW-0804">Transcription</keyword>
<dbReference type="InterPro" id="IPR001789">
    <property type="entry name" value="Sig_transdc_resp-reg_receiver"/>
</dbReference>
<dbReference type="NCBIfam" id="TIGR02915">
    <property type="entry name" value="PEP_resp_reg"/>
    <property type="match status" value="1"/>
</dbReference>
<dbReference type="PANTHER" id="PTHR32071:SF113">
    <property type="entry name" value="ALGINATE BIOSYNTHESIS TRANSCRIPTIONAL REGULATORY PROTEIN ALGB"/>
    <property type="match status" value="1"/>
</dbReference>
<dbReference type="InterPro" id="IPR002078">
    <property type="entry name" value="Sigma_54_int"/>
</dbReference>
<dbReference type="Gene3D" id="3.40.50.2300">
    <property type="match status" value="1"/>
</dbReference>
<dbReference type="PROSITE" id="PS50045">
    <property type="entry name" value="SIGMA54_INTERACT_4"/>
    <property type="match status" value="1"/>
</dbReference>
<dbReference type="Gene3D" id="3.40.50.300">
    <property type="entry name" value="P-loop containing nucleotide triphosphate hydrolases"/>
    <property type="match status" value="1"/>
</dbReference>
<evidence type="ECO:0000256" key="8">
    <source>
        <dbReference type="PROSITE-ProRule" id="PRU00169"/>
    </source>
</evidence>
<dbReference type="SUPFAM" id="SSF52540">
    <property type="entry name" value="P-loop containing nucleoside triphosphate hydrolases"/>
    <property type="match status" value="1"/>
</dbReference>
<evidence type="ECO:0000313" key="12">
    <source>
        <dbReference type="Proteomes" id="UP000663923"/>
    </source>
</evidence>
<dbReference type="PROSITE" id="PS50110">
    <property type="entry name" value="RESPONSE_REGULATORY"/>
    <property type="match status" value="1"/>
</dbReference>
<dbReference type="PANTHER" id="PTHR32071">
    <property type="entry name" value="TRANSCRIPTIONAL REGULATORY PROTEIN"/>
    <property type="match status" value="1"/>
</dbReference>
<keyword evidence="1" id="KW-0547">Nucleotide-binding</keyword>
<keyword evidence="2" id="KW-0067">ATP-binding</keyword>
<dbReference type="Gene3D" id="1.10.10.60">
    <property type="entry name" value="Homeodomain-like"/>
    <property type="match status" value="1"/>
</dbReference>
<dbReference type="SUPFAM" id="SSF52172">
    <property type="entry name" value="CheY-like"/>
    <property type="match status" value="1"/>
</dbReference>
<evidence type="ECO:0000259" key="9">
    <source>
        <dbReference type="PROSITE" id="PS50045"/>
    </source>
</evidence>
<dbReference type="InterPro" id="IPR058031">
    <property type="entry name" value="AAA_lid_NorR"/>
</dbReference>
<dbReference type="InterPro" id="IPR027417">
    <property type="entry name" value="P-loop_NTPase"/>
</dbReference>
<name>A0ABX7T762_9SPHN</name>
<dbReference type="CDD" id="cd00009">
    <property type="entry name" value="AAA"/>
    <property type="match status" value="1"/>
</dbReference>